<evidence type="ECO:0000313" key="1">
    <source>
        <dbReference type="EMBL" id="CAA3019134.1"/>
    </source>
</evidence>
<organism evidence="1 2">
    <name type="scientific">Olea europaea subsp. europaea</name>
    <dbReference type="NCBI Taxonomy" id="158383"/>
    <lineage>
        <taxon>Eukaryota</taxon>
        <taxon>Viridiplantae</taxon>
        <taxon>Streptophyta</taxon>
        <taxon>Embryophyta</taxon>
        <taxon>Tracheophyta</taxon>
        <taxon>Spermatophyta</taxon>
        <taxon>Magnoliopsida</taxon>
        <taxon>eudicotyledons</taxon>
        <taxon>Gunneridae</taxon>
        <taxon>Pentapetalae</taxon>
        <taxon>asterids</taxon>
        <taxon>lamiids</taxon>
        <taxon>Lamiales</taxon>
        <taxon>Oleaceae</taxon>
        <taxon>Oleeae</taxon>
        <taxon>Olea</taxon>
    </lineage>
</organism>
<keyword evidence="2" id="KW-1185">Reference proteome</keyword>
<sequence length="110" mass="12283">MPPVGTHQFLFPNSSQILEYQLSVKEAGFEFPPLGEYVVGMFSCPLPIVEGNKEKSYSQSRKTKMPAIMGLLADPKKWWEKETVLDSIPVSPAGKSKKISIERRHTCNGS</sequence>
<dbReference type="AlphaFoldDB" id="A0A8S0UG25"/>
<proteinExistence type="predicted"/>
<gene>
    <name evidence="1" type="ORF">OLEA9_A005213</name>
</gene>
<dbReference type="Proteomes" id="UP000594638">
    <property type="component" value="Unassembled WGS sequence"/>
</dbReference>
<name>A0A8S0UG25_OLEEU</name>
<comment type="caution">
    <text evidence="1">The sequence shown here is derived from an EMBL/GenBank/DDBJ whole genome shotgun (WGS) entry which is preliminary data.</text>
</comment>
<evidence type="ECO:0000313" key="2">
    <source>
        <dbReference type="Proteomes" id="UP000594638"/>
    </source>
</evidence>
<protein>
    <submittedName>
        <fullName evidence="1">Uncharacterized protein</fullName>
    </submittedName>
</protein>
<dbReference type="OrthoDB" id="1935369at2759"/>
<dbReference type="EMBL" id="CACTIH010008063">
    <property type="protein sequence ID" value="CAA3019134.1"/>
    <property type="molecule type" value="Genomic_DNA"/>
</dbReference>
<dbReference type="Gramene" id="OE9A005213T1">
    <property type="protein sequence ID" value="OE9A005213C1"/>
    <property type="gene ID" value="OE9A005213"/>
</dbReference>
<accession>A0A8S0UG25</accession>
<reference evidence="1 2" key="1">
    <citation type="submission" date="2019-12" db="EMBL/GenBank/DDBJ databases">
        <authorList>
            <person name="Alioto T."/>
            <person name="Alioto T."/>
            <person name="Gomez Garrido J."/>
        </authorList>
    </citation>
    <scope>NUCLEOTIDE SEQUENCE [LARGE SCALE GENOMIC DNA]</scope>
</reference>